<name>A0AAJ0FJR3_9PEZI</name>
<evidence type="ECO:0000313" key="2">
    <source>
        <dbReference type="Proteomes" id="UP001244011"/>
    </source>
</evidence>
<proteinExistence type="predicted"/>
<gene>
    <name evidence="1" type="ORF">QBC33DRAFT_530440</name>
</gene>
<protein>
    <submittedName>
        <fullName evidence="1">Uncharacterized protein</fullName>
    </submittedName>
</protein>
<dbReference type="AlphaFoldDB" id="A0AAJ0FJR3"/>
<dbReference type="GeneID" id="85310420"/>
<keyword evidence="2" id="KW-1185">Reference proteome</keyword>
<sequence>MGNNEAPVYLITGLKITWGTTISTEHGRGYEDTAEVGVSVPCGPVDVDVGAGAGVVGDSAVSSSFGKPADFVLGIRLQKIYHKKKFWSAEQTLAIERVAKGAVLLDSDEPEQVEDAEAEDNFVIADMDDAELEGRRLGRPRIGP</sequence>
<evidence type="ECO:0000313" key="1">
    <source>
        <dbReference type="EMBL" id="KAK1770217.1"/>
    </source>
</evidence>
<reference evidence="1" key="1">
    <citation type="submission" date="2023-06" db="EMBL/GenBank/DDBJ databases">
        <title>Genome-scale phylogeny and comparative genomics of the fungal order Sordariales.</title>
        <authorList>
            <consortium name="Lawrence Berkeley National Laboratory"/>
            <person name="Hensen N."/>
            <person name="Bonometti L."/>
            <person name="Westerberg I."/>
            <person name="Brannstrom I.O."/>
            <person name="Guillou S."/>
            <person name="Cros-Aarteil S."/>
            <person name="Calhoun S."/>
            <person name="Haridas S."/>
            <person name="Kuo A."/>
            <person name="Mondo S."/>
            <person name="Pangilinan J."/>
            <person name="Riley R."/>
            <person name="Labutti K."/>
            <person name="Andreopoulos B."/>
            <person name="Lipzen A."/>
            <person name="Chen C."/>
            <person name="Yanf M."/>
            <person name="Daum C."/>
            <person name="Ng V."/>
            <person name="Clum A."/>
            <person name="Steindorff A."/>
            <person name="Ohm R."/>
            <person name="Martin F."/>
            <person name="Silar P."/>
            <person name="Natvig D."/>
            <person name="Lalanne C."/>
            <person name="Gautier V."/>
            <person name="Ament-Velasquez S.L."/>
            <person name="Kruys A."/>
            <person name="Hutchinson M.I."/>
            <person name="Powell A.J."/>
            <person name="Barry K."/>
            <person name="Miller A.N."/>
            <person name="Grigoriev I.V."/>
            <person name="Debuchy R."/>
            <person name="Gladieux P."/>
            <person name="Thoren M.H."/>
            <person name="Johannesson H."/>
        </authorList>
    </citation>
    <scope>NUCLEOTIDE SEQUENCE</scope>
    <source>
        <strain evidence="1">8032-3</strain>
    </source>
</reference>
<organism evidence="1 2">
    <name type="scientific">Phialemonium atrogriseum</name>
    <dbReference type="NCBI Taxonomy" id="1093897"/>
    <lineage>
        <taxon>Eukaryota</taxon>
        <taxon>Fungi</taxon>
        <taxon>Dikarya</taxon>
        <taxon>Ascomycota</taxon>
        <taxon>Pezizomycotina</taxon>
        <taxon>Sordariomycetes</taxon>
        <taxon>Sordariomycetidae</taxon>
        <taxon>Cephalothecales</taxon>
        <taxon>Cephalothecaceae</taxon>
        <taxon>Phialemonium</taxon>
    </lineage>
</organism>
<comment type="caution">
    <text evidence="1">The sequence shown here is derived from an EMBL/GenBank/DDBJ whole genome shotgun (WGS) entry which is preliminary data.</text>
</comment>
<accession>A0AAJ0FJR3</accession>
<dbReference type="RefSeq" id="XP_060286430.1">
    <property type="nucleotide sequence ID" value="XM_060427233.1"/>
</dbReference>
<dbReference type="Proteomes" id="UP001244011">
    <property type="component" value="Unassembled WGS sequence"/>
</dbReference>
<dbReference type="EMBL" id="MU839001">
    <property type="protein sequence ID" value="KAK1770217.1"/>
    <property type="molecule type" value="Genomic_DNA"/>
</dbReference>